<gene>
    <name evidence="7" type="ORF">LX73_1801</name>
</gene>
<dbReference type="SUPFAM" id="SSF88659">
    <property type="entry name" value="Sigma3 and sigma4 domains of RNA polymerase sigma factors"/>
    <property type="match status" value="1"/>
</dbReference>
<sequence length="188" mass="22105">MIPSGSIKRLNSIWMNNSDQEREQFESLYQSHSDKVYRLCVGYLQDESEVKDLFQQVMLNIWNNIDSFRGESKISTWIYRITVNTAITYSKNQQKLDQRFKLETDFGDVEYSQAGKPSLDPLPQLRELHDCIHNLEKQNRLIITLYLEGLSYKKIGEVVGISENYVGVKINRIKKKLEKLMRSTNEFE</sequence>
<dbReference type="AlphaFoldDB" id="A0A5D3YMY4"/>
<evidence type="ECO:0000259" key="5">
    <source>
        <dbReference type="Pfam" id="PF04542"/>
    </source>
</evidence>
<reference evidence="7 8" key="1">
    <citation type="submission" date="2019-07" db="EMBL/GenBank/DDBJ databases">
        <title>Genomic Encyclopedia of Archaeal and Bacterial Type Strains, Phase II (KMG-II): from individual species to whole genera.</title>
        <authorList>
            <person name="Goeker M."/>
        </authorList>
    </citation>
    <scope>NUCLEOTIDE SEQUENCE [LARGE SCALE GENOMIC DNA]</scope>
    <source>
        <strain evidence="7 8">DSM 21935</strain>
    </source>
</reference>
<feature type="domain" description="RNA polymerase sigma factor 70 region 4 type 2" evidence="6">
    <location>
        <begin position="126"/>
        <end position="177"/>
    </location>
</feature>
<dbReference type="PANTHER" id="PTHR43133:SF45">
    <property type="entry name" value="RNA POLYMERASE ECF-TYPE SIGMA FACTOR"/>
    <property type="match status" value="1"/>
</dbReference>
<evidence type="ECO:0000313" key="8">
    <source>
        <dbReference type="Proteomes" id="UP000324595"/>
    </source>
</evidence>
<dbReference type="SUPFAM" id="SSF88946">
    <property type="entry name" value="Sigma2 domain of RNA polymerase sigma factors"/>
    <property type="match status" value="1"/>
</dbReference>
<dbReference type="InterPro" id="IPR039425">
    <property type="entry name" value="RNA_pol_sigma-70-like"/>
</dbReference>
<keyword evidence="8" id="KW-1185">Reference proteome</keyword>
<accession>A0A5D3YMY4</accession>
<comment type="caution">
    <text evidence="7">The sequence shown here is derived from an EMBL/GenBank/DDBJ whole genome shotgun (WGS) entry which is preliminary data.</text>
</comment>
<dbReference type="OrthoDB" id="9780326at2"/>
<dbReference type="GO" id="GO:0003677">
    <property type="term" value="F:DNA binding"/>
    <property type="evidence" value="ECO:0007669"/>
    <property type="project" value="InterPro"/>
</dbReference>
<dbReference type="Pfam" id="PF08281">
    <property type="entry name" value="Sigma70_r4_2"/>
    <property type="match status" value="1"/>
</dbReference>
<evidence type="ECO:0000259" key="6">
    <source>
        <dbReference type="Pfam" id="PF08281"/>
    </source>
</evidence>
<dbReference type="CDD" id="cd06171">
    <property type="entry name" value="Sigma70_r4"/>
    <property type="match status" value="1"/>
</dbReference>
<dbReference type="InterPro" id="IPR013325">
    <property type="entry name" value="RNA_pol_sigma_r2"/>
</dbReference>
<protein>
    <submittedName>
        <fullName evidence="7">RNA polymerase sigma-70 factor, ECF subfamily</fullName>
    </submittedName>
</protein>
<dbReference type="EMBL" id="VNHY01000002">
    <property type="protein sequence ID" value="TYP94077.1"/>
    <property type="molecule type" value="Genomic_DNA"/>
</dbReference>
<organism evidence="7 8">
    <name type="scientific">Fodinibius salinus</name>
    <dbReference type="NCBI Taxonomy" id="860790"/>
    <lineage>
        <taxon>Bacteria</taxon>
        <taxon>Pseudomonadati</taxon>
        <taxon>Balneolota</taxon>
        <taxon>Balneolia</taxon>
        <taxon>Balneolales</taxon>
        <taxon>Balneolaceae</taxon>
        <taxon>Fodinibius</taxon>
    </lineage>
</organism>
<keyword evidence="2" id="KW-0805">Transcription regulation</keyword>
<keyword evidence="3" id="KW-0731">Sigma factor</keyword>
<feature type="domain" description="RNA polymerase sigma-70 region 2" evidence="5">
    <location>
        <begin position="28"/>
        <end position="94"/>
    </location>
</feature>
<dbReference type="Pfam" id="PF04542">
    <property type="entry name" value="Sigma70_r2"/>
    <property type="match status" value="1"/>
</dbReference>
<keyword evidence="4" id="KW-0804">Transcription</keyword>
<dbReference type="InterPro" id="IPR013249">
    <property type="entry name" value="RNA_pol_sigma70_r4_t2"/>
</dbReference>
<dbReference type="GO" id="GO:0006352">
    <property type="term" value="P:DNA-templated transcription initiation"/>
    <property type="evidence" value="ECO:0007669"/>
    <property type="project" value="InterPro"/>
</dbReference>
<comment type="similarity">
    <text evidence="1">Belongs to the sigma-70 factor family. ECF subfamily.</text>
</comment>
<proteinExistence type="inferred from homology"/>
<dbReference type="InterPro" id="IPR036388">
    <property type="entry name" value="WH-like_DNA-bd_sf"/>
</dbReference>
<evidence type="ECO:0000256" key="1">
    <source>
        <dbReference type="ARBA" id="ARBA00010641"/>
    </source>
</evidence>
<evidence type="ECO:0000313" key="7">
    <source>
        <dbReference type="EMBL" id="TYP94077.1"/>
    </source>
</evidence>
<name>A0A5D3YMY4_9BACT</name>
<dbReference type="NCBIfam" id="TIGR02937">
    <property type="entry name" value="sigma70-ECF"/>
    <property type="match status" value="1"/>
</dbReference>
<dbReference type="InterPro" id="IPR014284">
    <property type="entry name" value="RNA_pol_sigma-70_dom"/>
</dbReference>
<evidence type="ECO:0000256" key="4">
    <source>
        <dbReference type="ARBA" id="ARBA00023163"/>
    </source>
</evidence>
<evidence type="ECO:0000256" key="2">
    <source>
        <dbReference type="ARBA" id="ARBA00023015"/>
    </source>
</evidence>
<dbReference type="GO" id="GO:0016987">
    <property type="term" value="F:sigma factor activity"/>
    <property type="evidence" value="ECO:0007669"/>
    <property type="project" value="UniProtKB-KW"/>
</dbReference>
<dbReference type="InterPro" id="IPR007627">
    <property type="entry name" value="RNA_pol_sigma70_r2"/>
</dbReference>
<dbReference type="InterPro" id="IPR013324">
    <property type="entry name" value="RNA_pol_sigma_r3/r4-like"/>
</dbReference>
<dbReference type="Gene3D" id="1.10.10.10">
    <property type="entry name" value="Winged helix-like DNA-binding domain superfamily/Winged helix DNA-binding domain"/>
    <property type="match status" value="1"/>
</dbReference>
<evidence type="ECO:0000256" key="3">
    <source>
        <dbReference type="ARBA" id="ARBA00023082"/>
    </source>
</evidence>
<dbReference type="Gene3D" id="1.10.1740.10">
    <property type="match status" value="1"/>
</dbReference>
<dbReference type="PANTHER" id="PTHR43133">
    <property type="entry name" value="RNA POLYMERASE ECF-TYPE SIGMA FACTO"/>
    <property type="match status" value="1"/>
</dbReference>
<dbReference type="Proteomes" id="UP000324595">
    <property type="component" value="Unassembled WGS sequence"/>
</dbReference>